<evidence type="ECO:0000313" key="3">
    <source>
        <dbReference type="Proteomes" id="UP000324222"/>
    </source>
</evidence>
<proteinExistence type="predicted"/>
<protein>
    <submittedName>
        <fullName evidence="2">Uncharacterized protein</fullName>
    </submittedName>
</protein>
<reference evidence="2 3" key="1">
    <citation type="submission" date="2019-05" db="EMBL/GenBank/DDBJ databases">
        <title>Another draft genome of Portunus trituberculatus and its Hox gene families provides insights of decapod evolution.</title>
        <authorList>
            <person name="Jeong J.-H."/>
            <person name="Song I."/>
            <person name="Kim S."/>
            <person name="Choi T."/>
            <person name="Kim D."/>
            <person name="Ryu S."/>
            <person name="Kim W."/>
        </authorList>
    </citation>
    <scope>NUCLEOTIDE SEQUENCE [LARGE SCALE GENOMIC DNA]</scope>
    <source>
        <tissue evidence="2">Muscle</tissue>
    </source>
</reference>
<feature type="region of interest" description="Disordered" evidence="1">
    <location>
        <begin position="1"/>
        <end position="61"/>
    </location>
</feature>
<gene>
    <name evidence="2" type="ORF">E2C01_008570</name>
</gene>
<feature type="compositionally biased region" description="Low complexity" evidence="1">
    <location>
        <begin position="26"/>
        <end position="38"/>
    </location>
</feature>
<comment type="caution">
    <text evidence="2">The sequence shown here is derived from an EMBL/GenBank/DDBJ whole genome shotgun (WGS) entry which is preliminary data.</text>
</comment>
<evidence type="ECO:0000256" key="1">
    <source>
        <dbReference type="SAM" id="MobiDB-lite"/>
    </source>
</evidence>
<organism evidence="2 3">
    <name type="scientific">Portunus trituberculatus</name>
    <name type="common">Swimming crab</name>
    <name type="synonym">Neptunus trituberculatus</name>
    <dbReference type="NCBI Taxonomy" id="210409"/>
    <lineage>
        <taxon>Eukaryota</taxon>
        <taxon>Metazoa</taxon>
        <taxon>Ecdysozoa</taxon>
        <taxon>Arthropoda</taxon>
        <taxon>Crustacea</taxon>
        <taxon>Multicrustacea</taxon>
        <taxon>Malacostraca</taxon>
        <taxon>Eumalacostraca</taxon>
        <taxon>Eucarida</taxon>
        <taxon>Decapoda</taxon>
        <taxon>Pleocyemata</taxon>
        <taxon>Brachyura</taxon>
        <taxon>Eubrachyura</taxon>
        <taxon>Portunoidea</taxon>
        <taxon>Portunidae</taxon>
        <taxon>Portuninae</taxon>
        <taxon>Portunus</taxon>
    </lineage>
</organism>
<dbReference type="EMBL" id="VSRR010000454">
    <property type="protein sequence ID" value="MPC15767.1"/>
    <property type="molecule type" value="Genomic_DNA"/>
</dbReference>
<dbReference type="Proteomes" id="UP000324222">
    <property type="component" value="Unassembled WGS sequence"/>
</dbReference>
<keyword evidence="3" id="KW-1185">Reference proteome</keyword>
<accession>A0A5B7D155</accession>
<dbReference type="AlphaFoldDB" id="A0A5B7D155"/>
<name>A0A5B7D155_PORTR</name>
<evidence type="ECO:0000313" key="2">
    <source>
        <dbReference type="EMBL" id="MPC15767.1"/>
    </source>
</evidence>
<sequence>MSSESPRHAKKYHSTIPNTPPGHPYSAQPSPAQQSPIPIRTPAQPNPASPAAPSRVRRRPA</sequence>